<dbReference type="GO" id="GO:0008380">
    <property type="term" value="P:RNA splicing"/>
    <property type="evidence" value="ECO:0007669"/>
    <property type="project" value="UniProtKB-KW"/>
</dbReference>
<dbReference type="Pfam" id="PF00270">
    <property type="entry name" value="DEAD"/>
    <property type="match status" value="1"/>
</dbReference>
<dbReference type="Pfam" id="PF07717">
    <property type="entry name" value="OB_NTP_bind"/>
    <property type="match status" value="1"/>
</dbReference>
<keyword evidence="5" id="KW-0067">ATP-binding</keyword>
<evidence type="ECO:0000259" key="10">
    <source>
        <dbReference type="PROSITE" id="PS51194"/>
    </source>
</evidence>
<dbReference type="InterPro" id="IPR007502">
    <property type="entry name" value="Helicase-assoc_dom"/>
</dbReference>
<dbReference type="PROSITE" id="PS51194">
    <property type="entry name" value="HELICASE_CTER"/>
    <property type="match status" value="1"/>
</dbReference>
<dbReference type="FunFam" id="3.40.50.300:FF:000007">
    <property type="entry name" value="Pre-mRNA-splicing factor ATP-dependent RNA helicase"/>
    <property type="match status" value="1"/>
</dbReference>
<dbReference type="GO" id="GO:0003723">
    <property type="term" value="F:RNA binding"/>
    <property type="evidence" value="ECO:0007669"/>
    <property type="project" value="TreeGrafter"/>
</dbReference>
<dbReference type="PANTHER" id="PTHR18934">
    <property type="entry name" value="ATP-DEPENDENT RNA HELICASE"/>
    <property type="match status" value="1"/>
</dbReference>
<comment type="catalytic activity">
    <reaction evidence="7">
        <text>ATP + H2O = ADP + phosphate + H(+)</text>
        <dbReference type="Rhea" id="RHEA:13065"/>
        <dbReference type="ChEBI" id="CHEBI:15377"/>
        <dbReference type="ChEBI" id="CHEBI:15378"/>
        <dbReference type="ChEBI" id="CHEBI:30616"/>
        <dbReference type="ChEBI" id="CHEBI:43474"/>
        <dbReference type="ChEBI" id="CHEBI:456216"/>
        <dbReference type="EC" id="3.6.4.13"/>
    </reaction>
</comment>
<dbReference type="EMBL" id="ML977323">
    <property type="protein sequence ID" value="KAF2115270.1"/>
    <property type="molecule type" value="Genomic_DNA"/>
</dbReference>
<keyword evidence="3" id="KW-0547">Nucleotide-binding</keyword>
<dbReference type="Pfam" id="PF00271">
    <property type="entry name" value="Helicase_C"/>
    <property type="match status" value="1"/>
</dbReference>
<evidence type="ECO:0000313" key="12">
    <source>
        <dbReference type="Proteomes" id="UP000799770"/>
    </source>
</evidence>
<evidence type="ECO:0000256" key="2">
    <source>
        <dbReference type="ARBA" id="ARBA00022664"/>
    </source>
</evidence>
<organism evidence="11 12">
    <name type="scientific">Lophiotrema nucula</name>
    <dbReference type="NCBI Taxonomy" id="690887"/>
    <lineage>
        <taxon>Eukaryota</taxon>
        <taxon>Fungi</taxon>
        <taxon>Dikarya</taxon>
        <taxon>Ascomycota</taxon>
        <taxon>Pezizomycotina</taxon>
        <taxon>Dothideomycetes</taxon>
        <taxon>Pleosporomycetidae</taxon>
        <taxon>Pleosporales</taxon>
        <taxon>Lophiotremataceae</taxon>
        <taxon>Lophiotrema</taxon>
    </lineage>
</organism>
<proteinExistence type="predicted"/>
<accession>A0A6A5Z746</accession>
<feature type="domain" description="Helicase ATP-binding" evidence="9">
    <location>
        <begin position="194"/>
        <end position="365"/>
    </location>
</feature>
<keyword evidence="12" id="KW-1185">Reference proteome</keyword>
<dbReference type="GO" id="GO:0003724">
    <property type="term" value="F:RNA helicase activity"/>
    <property type="evidence" value="ECO:0007669"/>
    <property type="project" value="UniProtKB-EC"/>
</dbReference>
<dbReference type="SMART" id="SM00847">
    <property type="entry name" value="HA2"/>
    <property type="match status" value="1"/>
</dbReference>
<dbReference type="Gene3D" id="3.40.50.300">
    <property type="entry name" value="P-loop containing nucleotide triphosphate hydrolases"/>
    <property type="match status" value="2"/>
</dbReference>
<dbReference type="PROSITE" id="PS51192">
    <property type="entry name" value="HELICASE_ATP_BIND_1"/>
    <property type="match status" value="1"/>
</dbReference>
<name>A0A6A5Z746_9PLEO</name>
<dbReference type="EC" id="3.6.4.13" evidence="1"/>
<evidence type="ECO:0000256" key="6">
    <source>
        <dbReference type="ARBA" id="ARBA00023187"/>
    </source>
</evidence>
<dbReference type="SUPFAM" id="SSF52540">
    <property type="entry name" value="P-loop containing nucleoside triphosphate hydrolases"/>
    <property type="match status" value="1"/>
</dbReference>
<dbReference type="CDD" id="cd18791">
    <property type="entry name" value="SF2_C_RHA"/>
    <property type="match status" value="1"/>
</dbReference>
<evidence type="ECO:0000259" key="9">
    <source>
        <dbReference type="PROSITE" id="PS51192"/>
    </source>
</evidence>
<dbReference type="Gene3D" id="1.20.120.1080">
    <property type="match status" value="1"/>
</dbReference>
<evidence type="ECO:0000256" key="4">
    <source>
        <dbReference type="ARBA" id="ARBA00022801"/>
    </source>
</evidence>
<dbReference type="AlphaFoldDB" id="A0A6A5Z746"/>
<dbReference type="Proteomes" id="UP000799770">
    <property type="component" value="Unassembled WGS sequence"/>
</dbReference>
<keyword evidence="2" id="KW-0507">mRNA processing</keyword>
<evidence type="ECO:0000313" key="11">
    <source>
        <dbReference type="EMBL" id="KAF2115270.1"/>
    </source>
</evidence>
<dbReference type="PANTHER" id="PTHR18934:SF83">
    <property type="entry name" value="PRE-MRNA-SPLICING FACTOR ATP-DEPENDENT RNA HELICASE DHX16"/>
    <property type="match status" value="1"/>
</dbReference>
<dbReference type="SMART" id="SM00490">
    <property type="entry name" value="HELICc"/>
    <property type="match status" value="1"/>
</dbReference>
<evidence type="ECO:0000256" key="3">
    <source>
        <dbReference type="ARBA" id="ARBA00022741"/>
    </source>
</evidence>
<dbReference type="PROSITE" id="PS00690">
    <property type="entry name" value="DEAH_ATP_HELICASE"/>
    <property type="match status" value="1"/>
</dbReference>
<evidence type="ECO:0000256" key="7">
    <source>
        <dbReference type="ARBA" id="ARBA00047984"/>
    </source>
</evidence>
<dbReference type="InterPro" id="IPR001650">
    <property type="entry name" value="Helicase_C-like"/>
</dbReference>
<evidence type="ECO:0000256" key="1">
    <source>
        <dbReference type="ARBA" id="ARBA00012552"/>
    </source>
</evidence>
<dbReference type="Pfam" id="PF04408">
    <property type="entry name" value="WHD_HA2"/>
    <property type="match status" value="1"/>
</dbReference>
<dbReference type="GO" id="GO:0016787">
    <property type="term" value="F:hydrolase activity"/>
    <property type="evidence" value="ECO:0007669"/>
    <property type="project" value="UniProtKB-KW"/>
</dbReference>
<dbReference type="Pfam" id="PF21010">
    <property type="entry name" value="HA2_C"/>
    <property type="match status" value="1"/>
</dbReference>
<dbReference type="InterPro" id="IPR014001">
    <property type="entry name" value="Helicase_ATP-bd"/>
</dbReference>
<dbReference type="GO" id="GO:0071013">
    <property type="term" value="C:catalytic step 2 spliceosome"/>
    <property type="evidence" value="ECO:0007669"/>
    <property type="project" value="TreeGrafter"/>
</dbReference>
<evidence type="ECO:0000256" key="8">
    <source>
        <dbReference type="SAM" id="MobiDB-lite"/>
    </source>
</evidence>
<protein>
    <recommendedName>
        <fullName evidence="1">RNA helicase</fullName>
        <ecNumber evidence="1">3.6.4.13</ecNumber>
    </recommendedName>
</protein>
<feature type="region of interest" description="Disordered" evidence="8">
    <location>
        <begin position="821"/>
        <end position="861"/>
    </location>
</feature>
<dbReference type="GO" id="GO:0006397">
    <property type="term" value="P:mRNA processing"/>
    <property type="evidence" value="ECO:0007669"/>
    <property type="project" value="UniProtKB-KW"/>
</dbReference>
<dbReference type="InterPro" id="IPR048333">
    <property type="entry name" value="HA2_WH"/>
</dbReference>
<dbReference type="InterPro" id="IPR011545">
    <property type="entry name" value="DEAD/DEAH_box_helicase_dom"/>
</dbReference>
<keyword evidence="4 11" id="KW-0378">Hydrolase</keyword>
<dbReference type="CDD" id="cd17917">
    <property type="entry name" value="DEXHc_RHA-like"/>
    <property type="match status" value="1"/>
</dbReference>
<dbReference type="InterPro" id="IPR011709">
    <property type="entry name" value="DEAD-box_helicase_OB_fold"/>
</dbReference>
<keyword evidence="6" id="KW-0508">mRNA splicing</keyword>
<dbReference type="InterPro" id="IPR027417">
    <property type="entry name" value="P-loop_NTPase"/>
</dbReference>
<evidence type="ECO:0000256" key="5">
    <source>
        <dbReference type="ARBA" id="ARBA00022840"/>
    </source>
</evidence>
<dbReference type="InterPro" id="IPR002464">
    <property type="entry name" value="DNA/RNA_helicase_DEAH_CS"/>
</dbReference>
<reference evidence="11" key="1">
    <citation type="journal article" date="2020" name="Stud. Mycol.">
        <title>101 Dothideomycetes genomes: a test case for predicting lifestyles and emergence of pathogens.</title>
        <authorList>
            <person name="Haridas S."/>
            <person name="Albert R."/>
            <person name="Binder M."/>
            <person name="Bloem J."/>
            <person name="Labutti K."/>
            <person name="Salamov A."/>
            <person name="Andreopoulos B."/>
            <person name="Baker S."/>
            <person name="Barry K."/>
            <person name="Bills G."/>
            <person name="Bluhm B."/>
            <person name="Cannon C."/>
            <person name="Castanera R."/>
            <person name="Culley D."/>
            <person name="Daum C."/>
            <person name="Ezra D."/>
            <person name="Gonzalez J."/>
            <person name="Henrissat B."/>
            <person name="Kuo A."/>
            <person name="Liang C."/>
            <person name="Lipzen A."/>
            <person name="Lutzoni F."/>
            <person name="Magnuson J."/>
            <person name="Mondo S."/>
            <person name="Nolan M."/>
            <person name="Ohm R."/>
            <person name="Pangilinan J."/>
            <person name="Park H.-J."/>
            <person name="Ramirez L."/>
            <person name="Alfaro M."/>
            <person name="Sun H."/>
            <person name="Tritt A."/>
            <person name="Yoshinaga Y."/>
            <person name="Zwiers L.-H."/>
            <person name="Turgeon B."/>
            <person name="Goodwin S."/>
            <person name="Spatafora J."/>
            <person name="Crous P."/>
            <person name="Grigoriev I."/>
        </authorList>
    </citation>
    <scope>NUCLEOTIDE SEQUENCE</scope>
    <source>
        <strain evidence="11">CBS 627.86</strain>
    </source>
</reference>
<dbReference type="OrthoDB" id="10253254at2759"/>
<feature type="compositionally biased region" description="Polar residues" evidence="8">
    <location>
        <begin position="113"/>
        <end position="124"/>
    </location>
</feature>
<dbReference type="SMART" id="SM00487">
    <property type="entry name" value="DEXDc"/>
    <property type="match status" value="1"/>
</dbReference>
<feature type="region of interest" description="Disordered" evidence="8">
    <location>
        <begin position="113"/>
        <end position="132"/>
    </location>
</feature>
<dbReference type="GO" id="GO:0005524">
    <property type="term" value="F:ATP binding"/>
    <property type="evidence" value="ECO:0007669"/>
    <property type="project" value="UniProtKB-KW"/>
</dbReference>
<sequence>MSKRRADDDLNQLRLKSRQSYLEKRADQQLALLAKEIEEDARLDRSKLSRREIADIDSRAQAYAAAVAHRSIDDTGVGYVLPSSEGVSKSELLNKKSKDDTYVSEFAQFESEQQSKAKATTGVSDRTRPQQTEDEYEYVFDPEAAIKWQSEAPIDYDPEKLRLQSMLNAAEKKRNSIDEVRKSLPVSKYRTEILDAIKNHNIICLSASTGSGKSTQIPAFLYESGFTKPPPGSSTPARIICTQPRRVACMSVAARVAEEQGVVLGRQVGYRIRYEDKTDPLATHIVFETEGILLREISSSPLLDNVSVLILDEVHERTKGMDVILGLTKALSIARPDLRIILMSATSNSQKMSQFFDGCPIFYVPGQAFPVDVHYLTSPEANYIAATVTTALQIHITQAVEGGDILAFLPGELEIITTCELIEDSMRKLGGRVPELVICPIYSTLPPEQQAKIFEPAPPGTRKIIVATNIAETSLTVDGIMYVIDCGYVKENQYSSRTNMEQLVTVPCSKASVDQRKGRAGRTGPGKCFRLWTRQSQYDLASETTPEILRSNLLDTVLQMKALGINDLLNFDFLDPPNSDLLISALESLYALKCLSPTGELTRLGRQMAELPLDPKLSAVLLHASEYSCVEEALTIVAMLSESGSLFIRPPPEKKMYAESAKSKWVSREGGDFGMFLRIYNDWVESDYSSFWCKDQYLNYKGLVRVRNARDQLEKLCDKVEIPMSSAGDDYIAIGKAFTAGFFQNAATLARDGQSYRTVKGGNNVFLHPSSVLKQMHPPVRTLLFYECVMTSKEYLRSCIPIEPSWLFEIAPHYHKKEVAEASKKMPRAPAKAKVAKADSISPGSKNPFPSDVTGPVKAVK</sequence>
<gene>
    <name evidence="11" type="ORF">BDV96DRAFT_575205</name>
</gene>
<feature type="domain" description="Helicase C-terminal" evidence="10">
    <location>
        <begin position="391"/>
        <end position="564"/>
    </location>
</feature>